<organism evidence="5 6">
    <name type="scientific">Penicillium camemberti (strain FM 013)</name>
    <dbReference type="NCBI Taxonomy" id="1429867"/>
    <lineage>
        <taxon>Eukaryota</taxon>
        <taxon>Fungi</taxon>
        <taxon>Dikarya</taxon>
        <taxon>Ascomycota</taxon>
        <taxon>Pezizomycotina</taxon>
        <taxon>Eurotiomycetes</taxon>
        <taxon>Eurotiomycetidae</taxon>
        <taxon>Eurotiales</taxon>
        <taxon>Aspergillaceae</taxon>
        <taxon>Penicillium</taxon>
    </lineage>
</organism>
<accession>A0A0G4NXB4</accession>
<feature type="repeat" description="ANK" evidence="2">
    <location>
        <begin position="943"/>
        <end position="975"/>
    </location>
</feature>
<keyword evidence="6" id="KW-1185">Reference proteome</keyword>
<dbReference type="InterPro" id="IPR000845">
    <property type="entry name" value="Nucleoside_phosphorylase_d"/>
</dbReference>
<dbReference type="Gene3D" id="3.40.50.1580">
    <property type="entry name" value="Nucleoside phosphorylase domain"/>
    <property type="match status" value="1"/>
</dbReference>
<dbReference type="SUPFAM" id="SSF52540">
    <property type="entry name" value="P-loop containing nucleoside triphosphate hydrolases"/>
    <property type="match status" value="1"/>
</dbReference>
<dbReference type="InterPro" id="IPR002110">
    <property type="entry name" value="Ankyrin_rpt"/>
</dbReference>
<dbReference type="Proteomes" id="UP000053732">
    <property type="component" value="Unassembled WGS sequence"/>
</dbReference>
<evidence type="ECO:0000313" key="5">
    <source>
        <dbReference type="EMBL" id="CRL18757.1"/>
    </source>
</evidence>
<keyword evidence="1" id="KW-0677">Repeat</keyword>
<dbReference type="SUPFAM" id="SSF48403">
    <property type="entry name" value="Ankyrin repeat"/>
    <property type="match status" value="1"/>
</dbReference>
<dbReference type="InterPro" id="IPR056884">
    <property type="entry name" value="NPHP3-like_N"/>
</dbReference>
<dbReference type="Gene3D" id="1.25.40.20">
    <property type="entry name" value="Ankyrin repeat-containing domain"/>
    <property type="match status" value="2"/>
</dbReference>
<evidence type="ECO:0000256" key="1">
    <source>
        <dbReference type="ARBA" id="ARBA00022737"/>
    </source>
</evidence>
<protein>
    <submittedName>
        <fullName evidence="5">Nucleoside phosphorylase</fullName>
    </submittedName>
</protein>
<feature type="repeat" description="ANK" evidence="2">
    <location>
        <begin position="877"/>
        <end position="909"/>
    </location>
</feature>
<evidence type="ECO:0000259" key="3">
    <source>
        <dbReference type="Pfam" id="PF01048"/>
    </source>
</evidence>
<reference evidence="5 6" key="1">
    <citation type="journal article" date="2014" name="Nat. Commun.">
        <title>Multiple recent horizontal transfers of a large genomic region in cheese making fungi.</title>
        <authorList>
            <person name="Cheeseman K."/>
            <person name="Ropars J."/>
            <person name="Renault P."/>
            <person name="Dupont J."/>
            <person name="Gouzy J."/>
            <person name="Branca A."/>
            <person name="Abraham A.L."/>
            <person name="Ceppi M."/>
            <person name="Conseiller E."/>
            <person name="Debuchy R."/>
            <person name="Malagnac F."/>
            <person name="Goarin A."/>
            <person name="Silar P."/>
            <person name="Lacoste S."/>
            <person name="Sallet E."/>
            <person name="Bensimon A."/>
            <person name="Giraud T."/>
            <person name="Brygoo Y."/>
        </authorList>
    </citation>
    <scope>NUCLEOTIDE SEQUENCE [LARGE SCALE GENOMIC DNA]</scope>
    <source>
        <strain evidence="6">FM 013</strain>
    </source>
</reference>
<dbReference type="PANTHER" id="PTHR46082">
    <property type="entry name" value="ATP/GTP-BINDING PROTEIN-RELATED"/>
    <property type="match status" value="1"/>
</dbReference>
<evidence type="ECO:0000313" key="6">
    <source>
        <dbReference type="Proteomes" id="UP000053732"/>
    </source>
</evidence>
<feature type="domain" description="Nephrocystin 3-like N-terminal" evidence="4">
    <location>
        <begin position="374"/>
        <end position="549"/>
    </location>
</feature>
<feature type="domain" description="Nucleoside phosphorylase" evidence="3">
    <location>
        <begin position="38"/>
        <end position="316"/>
    </location>
</feature>
<dbReference type="SUPFAM" id="SSF53167">
    <property type="entry name" value="Purine and uridine phosphorylases"/>
    <property type="match status" value="1"/>
</dbReference>
<dbReference type="PROSITE" id="PS50088">
    <property type="entry name" value="ANK_REPEAT"/>
    <property type="match status" value="7"/>
</dbReference>
<dbReference type="GO" id="GO:0009116">
    <property type="term" value="P:nucleoside metabolic process"/>
    <property type="evidence" value="ECO:0007669"/>
    <property type="project" value="InterPro"/>
</dbReference>
<sequence length="1075" mass="120508">MEIPRRENAETGSSHLSKRHRLFHYSDLPATRRDIYTIAWICALSIELAAARAVLDVIHDSLHTVADDSNTYVLGSILGHNVVIACLPANQYGIVNAASVVTNMKRTFTAIRVGLMVGIGGGVPSKVDMRLGDIVVGTRVMQTDLGKILGDGQFERTAIARNPHQLLLTTVSALRAKHELGLSQVPHILQLKLEGYGYGRPSLPDRLFHTTYHHEVPTANCDECDHSKLVLRSTRVLKEPVVHYGAIASGSQVIKNSAFRDEVARQLNVICFEMEAAGLMDILPCLPIRGICDYSDSHKNKEWQKYAAATAAAYARELLEELPIAEAYIQEFYIPSSYDLDEIASQELRKRLDSLRFSQIDTRQSTIKEAHAKTCRWFLSHPDYKAWLDPGKLTQHHGFLWISGKPGAGKSTIMKFAYSEMKDNPPNKHAVIASFFFNARGKYLESSVLGMYRSLLLQLLEGYPDLQTTLNGTQLVPDQNQNQSLPLNVLKEVLYKAILLLGQRSFTCFIDALDECDEQQVLDMIQYLEDLAEQSAARQVPFRVCFSSRHYPYIIIRQGTRLTLEHQPGHTKDLEAYVKGHLRAEDPEIIHKLLQKAAGVFMWVVLVVEILNREYARGAMSLQRTLEGTPSRLSDLFKDMVRRDNENLEELLLCFLWILCAKNPLRPEEFYHAQWSGLLLQGLVDKIIPDASTRDTSNGLSRSYRYAISCSKGLAEIAGSDNLSVQFIHESVQDFLIKDKGLYELWPELGLDWESQSHEKLKRCCIVYMTHPTIREFVRTLSLDHESSNRTETSEKYPFLQYAYQNVLYHANSAAKVVPQDNFLSSFHISDWINVNNLFGYTPYDASLLYILADKGYLELTRLLIDQGADVNFGCGSGRAPLLRALEKRHEAVANLLIERGAIINVADMTGHTPLSQALMKGYEAMAKLLIERGADVNVKDETGRTPLQWALVRGKNALVELLIQQVADINASDETGWKPLQWASAYGHDSVVRLLIEQGADVNLSDETGCTPLLEASAYGHDAVVRLLIEQGADVNVRDETGCTPLSEASHNGHKTVTDLLIERGANVITRDAN</sequence>
<evidence type="ECO:0000256" key="2">
    <source>
        <dbReference type="PROSITE-ProRule" id="PRU00023"/>
    </source>
</evidence>
<evidence type="ECO:0000259" key="4">
    <source>
        <dbReference type="Pfam" id="PF24883"/>
    </source>
</evidence>
<dbReference type="InterPro" id="IPR053137">
    <property type="entry name" value="NLR-like"/>
</dbReference>
<dbReference type="Gene3D" id="3.40.50.300">
    <property type="entry name" value="P-loop containing nucleotide triphosphate hydrolases"/>
    <property type="match status" value="1"/>
</dbReference>
<dbReference type="Pfam" id="PF12796">
    <property type="entry name" value="Ank_2"/>
    <property type="match status" value="1"/>
</dbReference>
<dbReference type="Pfam" id="PF24883">
    <property type="entry name" value="NPHP3_N"/>
    <property type="match status" value="1"/>
</dbReference>
<feature type="repeat" description="ANK" evidence="2">
    <location>
        <begin position="910"/>
        <end position="942"/>
    </location>
</feature>
<gene>
    <name evidence="5" type="ORF">PCAMFM013_S002g000627</name>
</gene>
<dbReference type="InterPro" id="IPR027417">
    <property type="entry name" value="P-loop_NTPase"/>
</dbReference>
<feature type="repeat" description="ANK" evidence="2">
    <location>
        <begin position="1009"/>
        <end position="1041"/>
    </location>
</feature>
<dbReference type="Pfam" id="PF13637">
    <property type="entry name" value="Ank_4"/>
    <property type="match status" value="1"/>
</dbReference>
<name>A0A0G4NXB4_PENC3</name>
<dbReference type="InterPro" id="IPR035994">
    <property type="entry name" value="Nucleoside_phosphorylase_sf"/>
</dbReference>
<dbReference type="GO" id="GO:0003824">
    <property type="term" value="F:catalytic activity"/>
    <property type="evidence" value="ECO:0007669"/>
    <property type="project" value="InterPro"/>
</dbReference>
<dbReference type="SMART" id="SM00248">
    <property type="entry name" value="ANK"/>
    <property type="match status" value="7"/>
</dbReference>
<dbReference type="PROSITE" id="PS50297">
    <property type="entry name" value="ANK_REP_REGION"/>
    <property type="match status" value="7"/>
</dbReference>
<dbReference type="InterPro" id="IPR036770">
    <property type="entry name" value="Ankyrin_rpt-contain_sf"/>
</dbReference>
<dbReference type="PANTHER" id="PTHR46082:SF11">
    <property type="entry name" value="AAA+ ATPASE DOMAIN-CONTAINING PROTEIN-RELATED"/>
    <property type="match status" value="1"/>
</dbReference>
<dbReference type="AlphaFoldDB" id="A0A0G4NXB4"/>
<dbReference type="Pfam" id="PF01048">
    <property type="entry name" value="PNP_UDP_1"/>
    <property type="match status" value="1"/>
</dbReference>
<keyword evidence="2" id="KW-0040">ANK repeat</keyword>
<feature type="repeat" description="ANK" evidence="2">
    <location>
        <begin position="844"/>
        <end position="872"/>
    </location>
</feature>
<dbReference type="STRING" id="1429867.A0A0G4NXB4"/>
<dbReference type="PRINTS" id="PR01415">
    <property type="entry name" value="ANKYRIN"/>
</dbReference>
<dbReference type="EMBL" id="HG793135">
    <property type="protein sequence ID" value="CRL18757.1"/>
    <property type="molecule type" value="Genomic_DNA"/>
</dbReference>
<feature type="repeat" description="ANK" evidence="2">
    <location>
        <begin position="1042"/>
        <end position="1074"/>
    </location>
</feature>
<proteinExistence type="predicted"/>
<feature type="repeat" description="ANK" evidence="2">
    <location>
        <begin position="976"/>
        <end position="1008"/>
    </location>
</feature>